<evidence type="ECO:0000256" key="2">
    <source>
        <dbReference type="ARBA" id="ARBA00008829"/>
    </source>
</evidence>
<dbReference type="RefSeq" id="WP_006396205.1">
    <property type="nucleotide sequence ID" value="NZ_CP014060.2"/>
</dbReference>
<dbReference type="InterPro" id="IPR050378">
    <property type="entry name" value="Metallo-dep_Hydrolases_sf"/>
</dbReference>
<comment type="cofactor">
    <cofactor evidence="1">
        <name>Zn(2+)</name>
        <dbReference type="ChEBI" id="CHEBI:29105"/>
    </cofactor>
</comment>
<dbReference type="GO" id="GO:0016812">
    <property type="term" value="F:hydrolase activity, acting on carbon-nitrogen (but not peptide) bonds, in cyclic amides"/>
    <property type="evidence" value="ECO:0007669"/>
    <property type="project" value="TreeGrafter"/>
</dbReference>
<keyword evidence="5" id="KW-0378">Hydrolase</keyword>
<organism evidence="10 11">
    <name type="scientific">Alcaligenes xylosoxydans xylosoxydans</name>
    <name type="common">Achromobacter xylosoxidans</name>
    <dbReference type="NCBI Taxonomy" id="85698"/>
    <lineage>
        <taxon>Bacteria</taxon>
        <taxon>Pseudomonadati</taxon>
        <taxon>Pseudomonadota</taxon>
        <taxon>Betaproteobacteria</taxon>
        <taxon>Burkholderiales</taxon>
        <taxon>Alcaligenaceae</taxon>
        <taxon>Achromobacter</taxon>
    </lineage>
</organism>
<dbReference type="InterPro" id="IPR011059">
    <property type="entry name" value="Metal-dep_hydrolase_composite"/>
</dbReference>
<dbReference type="InterPro" id="IPR011778">
    <property type="entry name" value="Hydantoinase/dihydroPyrase"/>
</dbReference>
<feature type="domain" description="Amidohydrolase-related" evidence="9">
    <location>
        <begin position="51"/>
        <end position="441"/>
    </location>
</feature>
<evidence type="ECO:0000259" key="9">
    <source>
        <dbReference type="Pfam" id="PF01979"/>
    </source>
</evidence>
<dbReference type="SUPFAM" id="SSF51338">
    <property type="entry name" value="Composite domain of metallo-dependent hydrolases"/>
    <property type="match status" value="2"/>
</dbReference>
<accession>A0A0X8P4K2</accession>
<dbReference type="InterPro" id="IPR006680">
    <property type="entry name" value="Amidohydro-rel"/>
</dbReference>
<keyword evidence="3" id="KW-0597">Phosphoprotein</keyword>
<dbReference type="CDD" id="cd01314">
    <property type="entry name" value="D-HYD"/>
    <property type="match status" value="1"/>
</dbReference>
<comment type="function">
    <text evidence="6">Catalyzes the stereospecific hydrolysis of the cyclic amide bond of D-hydantoin derivatives.</text>
</comment>
<proteinExistence type="inferred from homology"/>
<dbReference type="InterPro" id="IPR032466">
    <property type="entry name" value="Metal_Hydrolase"/>
</dbReference>
<evidence type="ECO:0000313" key="10">
    <source>
        <dbReference type="EMBL" id="AMG39746.1"/>
    </source>
</evidence>
<feature type="modified residue" description="N6-carboxylysine" evidence="8">
    <location>
        <position position="153"/>
    </location>
</feature>
<dbReference type="GO" id="GO:0005829">
    <property type="term" value="C:cytosol"/>
    <property type="evidence" value="ECO:0007669"/>
    <property type="project" value="TreeGrafter"/>
</dbReference>
<dbReference type="NCBIfam" id="NF009941">
    <property type="entry name" value="PRK13404.1"/>
    <property type="match status" value="1"/>
</dbReference>
<evidence type="ECO:0000313" key="11">
    <source>
        <dbReference type="Proteomes" id="UP000060602"/>
    </source>
</evidence>
<sequence>MTDFDLTLHNGRIVTADADFVGDIGIVDGAIAAIAATLPAGRRAIDAAGRLVMPGGIDSHCHVEQLSSMGVLCADDWHTASISAAHGGNTTIVPFAAQHRGQSLRQVADAYAASAAEKSVIDYSYHLIISDPTPETLNRDLPELIRAGITSFKVFMTYDKLKLDDRQLLDVFAIAAREGALPMVHAENNDVISWIARHLLAAGHTAPKYHAVSHDPIAENEATQRAISLAAVLEVPVLIVHVSTQGGAQAIHAAQTLGAPVYGETCPHYLLLTAEDIDIPGVEGAKFCCSPPPRDPVSQQALWQSLDSGTLALLSSDHAPYRYDESGKLPAGDATTFKQIANGLPGLEVRMPLLFSEGVRSGRLTLQQFVALTSTNHARMYGLYPKKGTLAVGADADIAIWDPEKTVTLRAADLHDAVGYTPYEGRQVTGWPTTVISRGEVIVDDGVLRAERGRGQFIARGLPAPLQKAREISPRAALLRKIFPAVIES</sequence>
<dbReference type="Proteomes" id="UP000060602">
    <property type="component" value="Chromosome"/>
</dbReference>
<dbReference type="PANTHER" id="PTHR11647:SF1">
    <property type="entry name" value="COLLAPSIN RESPONSE MEDIATOR PROTEIN"/>
    <property type="match status" value="1"/>
</dbReference>
<dbReference type="NCBIfam" id="TIGR02033">
    <property type="entry name" value="D-hydantoinase"/>
    <property type="match status" value="1"/>
</dbReference>
<evidence type="ECO:0000256" key="3">
    <source>
        <dbReference type="ARBA" id="ARBA00022553"/>
    </source>
</evidence>
<evidence type="ECO:0000256" key="8">
    <source>
        <dbReference type="PIRSR" id="PIRSR611778-50"/>
    </source>
</evidence>
<dbReference type="FunFam" id="3.20.20.140:FF:000217">
    <property type="entry name" value="Dihydropyrimidinase-related protein 1"/>
    <property type="match status" value="1"/>
</dbReference>
<protein>
    <recommendedName>
        <fullName evidence="7">D-hydantoinase</fullName>
    </recommendedName>
</protein>
<dbReference type="AlphaFoldDB" id="A0A0X8P4K2"/>
<dbReference type="PANTHER" id="PTHR11647">
    <property type="entry name" value="HYDRANTOINASE/DIHYDROPYRIMIDINASE FAMILY MEMBER"/>
    <property type="match status" value="1"/>
</dbReference>
<dbReference type="SUPFAM" id="SSF51556">
    <property type="entry name" value="Metallo-dependent hydrolases"/>
    <property type="match status" value="1"/>
</dbReference>
<dbReference type="Gene3D" id="2.30.40.10">
    <property type="entry name" value="Urease, subunit C, domain 1"/>
    <property type="match status" value="1"/>
</dbReference>
<comment type="PTM">
    <text evidence="8">Carbamylation allows a single lysine to coordinate two divalent metal cations.</text>
</comment>
<evidence type="ECO:0000256" key="1">
    <source>
        <dbReference type="ARBA" id="ARBA00001947"/>
    </source>
</evidence>
<evidence type="ECO:0000256" key="6">
    <source>
        <dbReference type="ARBA" id="ARBA00055040"/>
    </source>
</evidence>
<dbReference type="EMBL" id="CP014060">
    <property type="protein sequence ID" value="AMG39746.1"/>
    <property type="molecule type" value="Genomic_DNA"/>
</dbReference>
<reference evidence="11" key="1">
    <citation type="submission" date="2015-12" db="EMBL/GenBank/DDBJ databases">
        <title>FDA dAtabase for Regulatory Grade micrObial Sequences (FDA-ARGOS): Supporting development and validation of Infectious Disease Dx tests.</title>
        <authorList>
            <person name="Case J."/>
            <person name="Tallon L."/>
            <person name="Sadzewicz L."/>
            <person name="Sengamalay N."/>
            <person name="Ott S."/>
            <person name="Godinez A."/>
            <person name="Nagaraj S."/>
            <person name="Nadendla S."/>
            <person name="Sichtig H."/>
        </authorList>
    </citation>
    <scope>NUCLEOTIDE SEQUENCE [LARGE SCALE GENOMIC DNA]</scope>
    <source>
        <strain evidence="11">FDAARGOS_147</strain>
    </source>
</reference>
<gene>
    <name evidence="10" type="primary">hydA</name>
    <name evidence="10" type="ORF">AL504_29355</name>
</gene>
<evidence type="ECO:0000256" key="5">
    <source>
        <dbReference type="ARBA" id="ARBA00022801"/>
    </source>
</evidence>
<evidence type="ECO:0000256" key="4">
    <source>
        <dbReference type="ARBA" id="ARBA00022723"/>
    </source>
</evidence>
<keyword evidence="4" id="KW-0479">Metal-binding</keyword>
<evidence type="ECO:0000256" key="7">
    <source>
        <dbReference type="ARBA" id="ARBA00068457"/>
    </source>
</evidence>
<name>A0A0X8P4K2_ALCXX</name>
<dbReference type="GO" id="GO:0046872">
    <property type="term" value="F:metal ion binding"/>
    <property type="evidence" value="ECO:0007669"/>
    <property type="project" value="UniProtKB-KW"/>
</dbReference>
<dbReference type="Pfam" id="PF01979">
    <property type="entry name" value="Amidohydro_1"/>
    <property type="match status" value="1"/>
</dbReference>
<dbReference type="Gene3D" id="3.20.20.140">
    <property type="entry name" value="Metal-dependent hydrolases"/>
    <property type="match status" value="1"/>
</dbReference>
<comment type="similarity">
    <text evidence="2">Belongs to the metallo-dependent hydrolases superfamily. Hydantoinase/dihydropyrimidinase family.</text>
</comment>